<name>A0A8S5PV83_9CAUD</name>
<sequence>MLIVADTVIEGFGKDNNDLPEVTNAEELFEQLMAYTAANGREAVARVRRDIEQIRKGAEDGNK</sequence>
<reference evidence="1" key="1">
    <citation type="journal article" date="2021" name="Proc. Natl. Acad. Sci. U.S.A.">
        <title>A Catalog of Tens of Thousands of Viruses from Human Metagenomes Reveals Hidden Associations with Chronic Diseases.</title>
        <authorList>
            <person name="Tisza M.J."/>
            <person name="Buck C.B."/>
        </authorList>
    </citation>
    <scope>NUCLEOTIDE SEQUENCE</scope>
    <source>
        <strain evidence="1">CtlgF9</strain>
    </source>
</reference>
<organism evidence="1">
    <name type="scientific">Siphoviridae sp. ctlgF9</name>
    <dbReference type="NCBI Taxonomy" id="2825649"/>
    <lineage>
        <taxon>Viruses</taxon>
        <taxon>Duplodnaviria</taxon>
        <taxon>Heunggongvirae</taxon>
        <taxon>Uroviricota</taxon>
        <taxon>Caudoviricetes</taxon>
    </lineage>
</organism>
<evidence type="ECO:0000313" key="1">
    <source>
        <dbReference type="EMBL" id="DAE10680.1"/>
    </source>
</evidence>
<proteinExistence type="predicted"/>
<dbReference type="EMBL" id="BK015517">
    <property type="protein sequence ID" value="DAE10680.1"/>
    <property type="molecule type" value="Genomic_DNA"/>
</dbReference>
<accession>A0A8S5PV83</accession>
<protein>
    <submittedName>
        <fullName evidence="1">Uncharacterized protein</fullName>
    </submittedName>
</protein>